<sequence length="407" mass="41137">MTAATAKTVLIAPDKFKGSLTAAEVAEALADGIRSVAGGPGMSAGIRCELLPLADGGDGSVDAAVAAGFTRRSCTVSGPTGRPVQASIAFDGVTAVVEVANTCGLGLLPHGILEPLDASSRGFGEAILMALSLNPARIVLALGGSASTDGGMGMLTALGFTFRDSHGLFLAGTGRNLREISSVDVRPIPELAGTELIVASDVSNPLAGPDGAPAVFGPQKGATVADIAALDRGLGNLVAALARAGTGTAAELAAHPGAGSAGGIGFACMLLGAHQVSGADFFLDLLDFDTRREPCDVVITGEGSIDEQTLAGKLPAAVARRSGNRAVLAVTGRSLLPRERWADLPLDRVYALADYTELDSSRDPELSAALLRRIGREIGQGIGQDIEPSGGRHRAESTVESTSAALR</sequence>
<evidence type="ECO:0000256" key="3">
    <source>
        <dbReference type="ARBA" id="ARBA00022777"/>
    </source>
</evidence>
<name>A0A1H1UKJ4_9MICC</name>
<dbReference type="EMBL" id="LT629779">
    <property type="protein sequence ID" value="SDS72339.1"/>
    <property type="molecule type" value="Genomic_DNA"/>
</dbReference>
<keyword evidence="2 4" id="KW-0808">Transferase</keyword>
<comment type="similarity">
    <text evidence="1 4">Belongs to the glycerate kinase type-1 family.</text>
</comment>
<evidence type="ECO:0000256" key="5">
    <source>
        <dbReference type="SAM" id="MobiDB-lite"/>
    </source>
</evidence>
<dbReference type="Gene3D" id="3.40.50.10350">
    <property type="entry name" value="Glycerate kinase, domain 1"/>
    <property type="match status" value="1"/>
</dbReference>
<dbReference type="NCBIfam" id="TIGR00045">
    <property type="entry name" value="glycerate kinase"/>
    <property type="match status" value="1"/>
</dbReference>
<dbReference type="AlphaFoldDB" id="A0A1H1UKJ4"/>
<accession>A0A1H1UKJ4</accession>
<keyword evidence="7" id="KW-1185">Reference proteome</keyword>
<reference evidence="7" key="1">
    <citation type="submission" date="2016-10" db="EMBL/GenBank/DDBJ databases">
        <authorList>
            <person name="Varghese N."/>
            <person name="Submissions S."/>
        </authorList>
    </citation>
    <scope>NUCLEOTIDE SEQUENCE [LARGE SCALE GENOMIC DNA]</scope>
    <source>
        <strain evidence="7">IMMIB L-1606</strain>
    </source>
</reference>
<organism evidence="6 7">
    <name type="scientific">Pseudarthrobacter equi</name>
    <dbReference type="NCBI Taxonomy" id="728066"/>
    <lineage>
        <taxon>Bacteria</taxon>
        <taxon>Bacillati</taxon>
        <taxon>Actinomycetota</taxon>
        <taxon>Actinomycetes</taxon>
        <taxon>Micrococcales</taxon>
        <taxon>Micrococcaceae</taxon>
        <taxon>Pseudarthrobacter</taxon>
    </lineage>
</organism>
<evidence type="ECO:0000256" key="1">
    <source>
        <dbReference type="ARBA" id="ARBA00006284"/>
    </source>
</evidence>
<dbReference type="InterPro" id="IPR004381">
    <property type="entry name" value="Glycerate_kinase"/>
</dbReference>
<feature type="compositionally biased region" description="Polar residues" evidence="5">
    <location>
        <begin position="398"/>
        <end position="407"/>
    </location>
</feature>
<dbReference type="PANTHER" id="PTHR21599">
    <property type="entry name" value="GLYCERATE KINASE"/>
    <property type="match status" value="1"/>
</dbReference>
<dbReference type="InterPro" id="IPR018193">
    <property type="entry name" value="Glyc_kinase_flavodox-like_fold"/>
</dbReference>
<dbReference type="Gene3D" id="3.90.1510.10">
    <property type="entry name" value="Glycerate kinase, domain 2"/>
    <property type="match status" value="1"/>
</dbReference>
<evidence type="ECO:0000313" key="6">
    <source>
        <dbReference type="EMBL" id="SDS72339.1"/>
    </source>
</evidence>
<dbReference type="PANTHER" id="PTHR21599:SF0">
    <property type="entry name" value="GLYCERATE KINASE"/>
    <property type="match status" value="1"/>
</dbReference>
<dbReference type="RefSeq" id="WP_091717591.1">
    <property type="nucleotide sequence ID" value="NZ_LT629779.1"/>
</dbReference>
<dbReference type="GO" id="GO:0008887">
    <property type="term" value="F:glycerate kinase activity"/>
    <property type="evidence" value="ECO:0007669"/>
    <property type="project" value="UniProtKB-UniRule"/>
</dbReference>
<dbReference type="PIRSF" id="PIRSF006078">
    <property type="entry name" value="GlxK"/>
    <property type="match status" value="1"/>
</dbReference>
<evidence type="ECO:0000313" key="7">
    <source>
        <dbReference type="Proteomes" id="UP000198751"/>
    </source>
</evidence>
<proteinExistence type="inferred from homology"/>
<dbReference type="GO" id="GO:0031388">
    <property type="term" value="P:organic acid phosphorylation"/>
    <property type="evidence" value="ECO:0007669"/>
    <property type="project" value="UniProtKB-UniRule"/>
</dbReference>
<dbReference type="Proteomes" id="UP000198751">
    <property type="component" value="Chromosome I"/>
</dbReference>
<evidence type="ECO:0000256" key="4">
    <source>
        <dbReference type="PIRNR" id="PIRNR006078"/>
    </source>
</evidence>
<dbReference type="OrthoDB" id="9774290at2"/>
<dbReference type="SUPFAM" id="SSF110738">
    <property type="entry name" value="Glycerate kinase I"/>
    <property type="match status" value="1"/>
</dbReference>
<keyword evidence="3 4" id="KW-0418">Kinase</keyword>
<gene>
    <name evidence="6" type="ORF">SAMN04489743_0699</name>
</gene>
<feature type="region of interest" description="Disordered" evidence="5">
    <location>
        <begin position="381"/>
        <end position="407"/>
    </location>
</feature>
<dbReference type="Pfam" id="PF02595">
    <property type="entry name" value="Gly_kinase"/>
    <property type="match status" value="1"/>
</dbReference>
<evidence type="ECO:0000256" key="2">
    <source>
        <dbReference type="ARBA" id="ARBA00022679"/>
    </source>
</evidence>
<protein>
    <submittedName>
        <fullName evidence="6">Glycerate kinase</fullName>
    </submittedName>
</protein>
<dbReference type="InterPro" id="IPR036129">
    <property type="entry name" value="Glycerate_kinase_sf"/>
</dbReference>
<dbReference type="InterPro" id="IPR018197">
    <property type="entry name" value="Glycerate_kinase_RE-like"/>
</dbReference>